<sequence>MDQSLLQAVQALAQARDVALGGNVTDEPVDWEIEACSTTVFRSYTLYRVVRWVKWMYETWYLGWTPGQDPYWLEGDPVSFLNMAQADGVCLESVAAIWEYAEWYLVITQHQHYWDEFLLIESVDQARFLDDIDADMTPLEIWRKETFKEQYRSRIGQPSLFQFQQTTALEVFALHGRNLELHHLLLDRSGYLSHTRTVLETDLPLAVAGYGSRSLISGYIWHKY</sequence>
<reference evidence="1" key="1">
    <citation type="submission" date="2018-12" db="EMBL/GenBank/DDBJ databases">
        <title>Novel natural products biosynthetic potential of the class Ktedonobacteria.</title>
        <authorList>
            <person name="Zheng Y."/>
            <person name="Saitou A."/>
            <person name="Wang C.M."/>
            <person name="Toyoda A."/>
            <person name="Minakuchi Y."/>
            <person name="Sekiguchi Y."/>
            <person name="Ueda K."/>
            <person name="Takano H."/>
            <person name="Sakai Y."/>
            <person name="Yokota A."/>
            <person name="Yabe S."/>
        </authorList>
    </citation>
    <scope>NUCLEOTIDE SEQUENCE</scope>
    <source>
        <strain evidence="1">COM3</strain>
    </source>
</reference>
<organism evidence="1">
    <name type="scientific">Thermosporothrix sp. COM3</name>
    <dbReference type="NCBI Taxonomy" id="2490863"/>
    <lineage>
        <taxon>Bacteria</taxon>
        <taxon>Bacillati</taxon>
        <taxon>Chloroflexota</taxon>
        <taxon>Ktedonobacteria</taxon>
        <taxon>Ktedonobacterales</taxon>
        <taxon>Thermosporotrichaceae</taxon>
        <taxon>Thermosporothrix</taxon>
    </lineage>
</organism>
<protein>
    <submittedName>
        <fullName evidence="1">Uncharacterized protein</fullName>
    </submittedName>
</protein>
<accession>A0A455SDG7</accession>
<gene>
    <name evidence="1" type="ORF">KTC_01020</name>
</gene>
<dbReference type="EMBL" id="AP019376">
    <property type="protein sequence ID" value="BBH85351.1"/>
    <property type="molecule type" value="Genomic_DNA"/>
</dbReference>
<proteinExistence type="predicted"/>
<name>A0A455SDG7_9CHLR</name>
<dbReference type="AlphaFoldDB" id="A0A455SDG7"/>
<evidence type="ECO:0000313" key="1">
    <source>
        <dbReference type="EMBL" id="BBH85351.1"/>
    </source>
</evidence>